<dbReference type="Proteomes" id="UP000003856">
    <property type="component" value="Unassembled WGS sequence"/>
</dbReference>
<sequence length="194" mass="21266">MPLSTPAPRKPSHTRRVTYQGYERDDGLWDIEAELHDSKAFDAPSLRDVGMRPAGAPIHHMWLRVTVGRDMVVRTVEAAMDTVPLHDCPQARAALQQMVGCSMARGWRQSIQHHMGGVASCTHLRELLFNLATAAFQTLPAAFTPADAEAPPRHLGQCTGWDFHGNGVKLYYPKFYRGHPGEAAAAPSSATAKS</sequence>
<accession>C5T5M4</accession>
<dbReference type="AlphaFoldDB" id="C5T5M4"/>
<organism evidence="1 2">
    <name type="scientific">Acidovorax delafieldii 2AN</name>
    <dbReference type="NCBI Taxonomy" id="573060"/>
    <lineage>
        <taxon>Bacteria</taxon>
        <taxon>Pseudomonadati</taxon>
        <taxon>Pseudomonadota</taxon>
        <taxon>Betaproteobacteria</taxon>
        <taxon>Burkholderiales</taxon>
        <taxon>Comamonadaceae</taxon>
        <taxon>Acidovorax</taxon>
    </lineage>
</organism>
<dbReference type="OrthoDB" id="6862397at2"/>
<keyword evidence="2" id="KW-1185">Reference proteome</keyword>
<dbReference type="InterPro" id="IPR021312">
    <property type="entry name" value="DUF2889"/>
</dbReference>
<protein>
    <recommendedName>
        <fullName evidence="3">DUF2889 domain-containing protein</fullName>
    </recommendedName>
</protein>
<evidence type="ECO:0008006" key="3">
    <source>
        <dbReference type="Google" id="ProtNLM"/>
    </source>
</evidence>
<dbReference type="EMBL" id="ACQT01000067">
    <property type="protein sequence ID" value="EER60229.1"/>
    <property type="molecule type" value="Genomic_DNA"/>
</dbReference>
<proteinExistence type="predicted"/>
<evidence type="ECO:0000313" key="1">
    <source>
        <dbReference type="EMBL" id="EER60229.1"/>
    </source>
</evidence>
<dbReference type="RefSeq" id="WP_005796481.1">
    <property type="nucleotide sequence ID" value="NZ_ACQT01000067.1"/>
</dbReference>
<evidence type="ECO:0000313" key="2">
    <source>
        <dbReference type="Proteomes" id="UP000003856"/>
    </source>
</evidence>
<dbReference type="Pfam" id="PF11136">
    <property type="entry name" value="DUF2889"/>
    <property type="match status" value="1"/>
</dbReference>
<name>C5T5M4_ACIDE</name>
<reference evidence="1 2" key="1">
    <citation type="submission" date="2009-05" db="EMBL/GenBank/DDBJ databases">
        <title>The draft genome of Acidovorax delafieldii 2AN.</title>
        <authorList>
            <consortium name="US DOE Joint Genome Institute (JGI-PGF)"/>
            <person name="Lucas S."/>
            <person name="Copeland A."/>
            <person name="Lapidus A."/>
            <person name="Glavina del Rio T."/>
            <person name="Tice H."/>
            <person name="Bruce D."/>
            <person name="Goodwin L."/>
            <person name="Pitluck S."/>
            <person name="Larimer F."/>
            <person name="Land M.L."/>
            <person name="Hauser L."/>
            <person name="Shelobolina E.S."/>
            <person name="Picardal F."/>
            <person name="Roden E."/>
            <person name="Emerson D."/>
        </authorList>
    </citation>
    <scope>NUCLEOTIDE SEQUENCE [LARGE SCALE GENOMIC DNA]</scope>
    <source>
        <strain evidence="1 2">2AN</strain>
    </source>
</reference>
<comment type="caution">
    <text evidence="1">The sequence shown here is derived from an EMBL/GenBank/DDBJ whole genome shotgun (WGS) entry which is preliminary data.</text>
</comment>
<dbReference type="PATRIC" id="fig|573060.9.peg.2909"/>
<gene>
    <name evidence="1" type="ORF">AcdelDRAFT_2204</name>
</gene>